<name>A0ACB7UCM0_DIOAL</name>
<dbReference type="EMBL" id="CM037027">
    <property type="protein sequence ID" value="KAH7658051.1"/>
    <property type="molecule type" value="Genomic_DNA"/>
</dbReference>
<dbReference type="Proteomes" id="UP000827976">
    <property type="component" value="Chromosome 17"/>
</dbReference>
<gene>
    <name evidence="1" type="ORF">IHE45_17G061100</name>
</gene>
<protein>
    <submittedName>
        <fullName evidence="1">SNARE-like protein</fullName>
    </submittedName>
</protein>
<keyword evidence="2" id="KW-1185">Reference proteome</keyword>
<evidence type="ECO:0000313" key="2">
    <source>
        <dbReference type="Proteomes" id="UP000827976"/>
    </source>
</evidence>
<evidence type="ECO:0000313" key="1">
    <source>
        <dbReference type="EMBL" id="KAH7658051.1"/>
    </source>
</evidence>
<comment type="caution">
    <text evidence="1">The sequence shown here is derived from an EMBL/GenBank/DDBJ whole genome shotgun (WGS) entry which is preliminary data.</text>
</comment>
<accession>A0ACB7UCM0</accession>
<reference evidence="2" key="1">
    <citation type="journal article" date="2022" name="Nat. Commun.">
        <title>Chromosome evolution and the genetic basis of agronomically important traits in greater yam.</title>
        <authorList>
            <person name="Bredeson J.V."/>
            <person name="Lyons J.B."/>
            <person name="Oniyinde I.O."/>
            <person name="Okereke N.R."/>
            <person name="Kolade O."/>
            <person name="Nnabue I."/>
            <person name="Nwadili C.O."/>
            <person name="Hribova E."/>
            <person name="Parker M."/>
            <person name="Nwogha J."/>
            <person name="Shu S."/>
            <person name="Carlson J."/>
            <person name="Kariba R."/>
            <person name="Muthemba S."/>
            <person name="Knop K."/>
            <person name="Barton G.J."/>
            <person name="Sherwood A.V."/>
            <person name="Lopez-Montes A."/>
            <person name="Asiedu R."/>
            <person name="Jamnadass R."/>
            <person name="Muchugi A."/>
            <person name="Goodstein D."/>
            <person name="Egesi C.N."/>
            <person name="Featherston J."/>
            <person name="Asfaw A."/>
            <person name="Simpson G.G."/>
            <person name="Dolezel J."/>
            <person name="Hendre P.S."/>
            <person name="Van Deynze A."/>
            <person name="Kumar P.L."/>
            <person name="Obidiegwu J.E."/>
            <person name="Bhattacharjee R."/>
            <person name="Rokhsar D.S."/>
        </authorList>
    </citation>
    <scope>NUCLEOTIDE SEQUENCE [LARGE SCALE GENOMIC DNA]</scope>
    <source>
        <strain evidence="2">cv. TDa95/00328</strain>
    </source>
</reference>
<proteinExistence type="predicted"/>
<sequence>MKPKPNKSPFSPTRQGTRRSIPHSPPRMASVLYAAVSHGPTILTDLLSSGDNPDLSSIASRCLANAPPHHLHYTHTSQNRIEAFVMADPFIFFAIADEAHGRSELLQLLSRLSDALSFSPALRKIKATGPSAPYCLQNELLPVLRRVMLPSLCHPQSHAAPSPSHDDSKASASVPHCIWPMPSPSREESSGQENKDKDKDKDKDKEKDKDRDKEKEKDKVEMKKNKKKEKEKEKQKKKKECYHHNVMSINIITF</sequence>
<organism evidence="1 2">
    <name type="scientific">Dioscorea alata</name>
    <name type="common">Purple yam</name>
    <dbReference type="NCBI Taxonomy" id="55571"/>
    <lineage>
        <taxon>Eukaryota</taxon>
        <taxon>Viridiplantae</taxon>
        <taxon>Streptophyta</taxon>
        <taxon>Embryophyta</taxon>
        <taxon>Tracheophyta</taxon>
        <taxon>Spermatophyta</taxon>
        <taxon>Magnoliopsida</taxon>
        <taxon>Liliopsida</taxon>
        <taxon>Dioscoreales</taxon>
        <taxon>Dioscoreaceae</taxon>
        <taxon>Dioscorea</taxon>
    </lineage>
</organism>